<evidence type="ECO:0000259" key="2">
    <source>
        <dbReference type="Pfam" id="PF03432"/>
    </source>
</evidence>
<feature type="region of interest" description="Disordered" evidence="1">
    <location>
        <begin position="1"/>
        <end position="26"/>
    </location>
</feature>
<evidence type="ECO:0000256" key="1">
    <source>
        <dbReference type="SAM" id="MobiDB-lite"/>
    </source>
</evidence>
<sequence length="701" mass="78292">MADRDDNSFRIKPGRPRSRGARASLHAKPFLTQVKIAVRKAGGNPNRIGGEPGNGSGRFNARCRGAKLAPSFPKDAGGWTRDGSGTRFRSRRVVVKARVVKLAPQRGRSRSSKFRATRAKAVDVHLRYLERDGVTKDGEKGRVYSAFEDEADGKAFVERGRDDRHQFRFIVAPEDAADMADLRSFTRDLMKQMESDLNTRLDWVAVDHHNTGHPHTHVIVRGVLEDGRILNIAGDYIAHGVRHRAEALVTLELGQQSELEVAEKLRHEVQAERLTRLDRMLIAESQEHGIIDLRPDASDSYTVRANRSLLIDRAKRLERYGLADEIDTGRWAIRDDAEQTLRALGERGDIIKTMHRALEDHGLAEERGARDYITHGKSITEPVVGRVVAKGLAGDEMSDRLHLVIDGVDGHTHYVETADIHRLNDLQRGHIVSLDPIPQKAEPRASDINIRDLAARNDDIYRPSAHLEQARAKIEKIGGDPDAFIRSHVRRLEALRRAGHVERIDADHWKIPGDLPERGMAYDTKDRAKDFTVRTLSTFDLNSQVGSDGATWLDRELVSRDRTPLTQAGFGLEVSEAMDRRRQSLVDQGQAVRLDNGSIRAPKDLLERLERTEIDRVGRQMAAERGLCYTPSQAGEYVSGSLKGGINLASGRFAMLDDGIGFQLVPWQQALDQRIGQHISGVVRDGGGVDWSFARKRGLGL</sequence>
<gene>
    <name evidence="3" type="ORF">GOZ88_20720</name>
</gene>
<dbReference type="Pfam" id="PF11843">
    <property type="entry name" value="DUF3363"/>
    <property type="match status" value="1"/>
</dbReference>
<reference evidence="3 4" key="1">
    <citation type="submission" date="2019-12" db="EMBL/GenBank/DDBJ databases">
        <title>Whole-genome sequencing of Allorhizobium vitis.</title>
        <authorList>
            <person name="Gan H.M."/>
            <person name="Szegedi E."/>
            <person name="Burr T."/>
            <person name="Savka M.A."/>
        </authorList>
    </citation>
    <scope>NUCLEOTIDE SEQUENCE [LARGE SCALE GENOMIC DNA]</scope>
    <source>
        <strain evidence="3 4">CG415</strain>
    </source>
</reference>
<dbReference type="Proteomes" id="UP000440716">
    <property type="component" value="Unassembled WGS sequence"/>
</dbReference>
<evidence type="ECO:0000313" key="3">
    <source>
        <dbReference type="EMBL" id="MVA58532.1"/>
    </source>
</evidence>
<dbReference type="InterPro" id="IPR005094">
    <property type="entry name" value="Endonuclease_MobA/VirD2"/>
</dbReference>
<comment type="caution">
    <text evidence="3">The sequence shown here is derived from an EMBL/GenBank/DDBJ whole genome shotgun (WGS) entry which is preliminary data.</text>
</comment>
<feature type="domain" description="MobA/VirD2-like nuclease" evidence="2">
    <location>
        <begin position="165"/>
        <end position="234"/>
    </location>
</feature>
<evidence type="ECO:0000313" key="4">
    <source>
        <dbReference type="Proteomes" id="UP000440716"/>
    </source>
</evidence>
<dbReference type="AlphaFoldDB" id="A0A7K1RKI4"/>
<proteinExistence type="predicted"/>
<name>A0A7K1RKI4_AGRVI</name>
<accession>A0A7K1RKI4</accession>
<dbReference type="Pfam" id="PF03432">
    <property type="entry name" value="Relaxase"/>
    <property type="match status" value="1"/>
</dbReference>
<protein>
    <submittedName>
        <fullName evidence="3">DUF3363 domain-containing protein</fullName>
    </submittedName>
</protein>
<organism evidence="3 4">
    <name type="scientific">Agrobacterium vitis</name>
    <name type="common">Rhizobium vitis</name>
    <dbReference type="NCBI Taxonomy" id="373"/>
    <lineage>
        <taxon>Bacteria</taxon>
        <taxon>Pseudomonadati</taxon>
        <taxon>Pseudomonadota</taxon>
        <taxon>Alphaproteobacteria</taxon>
        <taxon>Hyphomicrobiales</taxon>
        <taxon>Rhizobiaceae</taxon>
        <taxon>Rhizobium/Agrobacterium group</taxon>
        <taxon>Agrobacterium</taxon>
    </lineage>
</organism>
<dbReference type="InterPro" id="IPR021795">
    <property type="entry name" value="DUF3363"/>
</dbReference>
<dbReference type="EMBL" id="WPHU01000009">
    <property type="protein sequence ID" value="MVA58532.1"/>
    <property type="molecule type" value="Genomic_DNA"/>
</dbReference>